<dbReference type="Proteomes" id="UP000196475">
    <property type="component" value="Unassembled WGS sequence"/>
</dbReference>
<sequence>MKKGMIILVFSLACLLTGCAKGTNDYSIEEFPFSEDKTLFIYSKKDRRPVVEDILQNRRDDSLSLLRMVMDEGLIKVVYTDESPFDVLIADVKEIRSDSHMQEYVQVQFAMGKKVFLYGGLSLEDYAELVGLDQLTLKLGDGVYDILGYSLSTSSLVAVNMSVGMLENTPSEHYYLQEILSLEKSWLERNRENLNEMMVQSDMFFPRYVEVIGSTYTSSGLLAGRLIDHYKLNNNPDPEIIDPLYDYLLLEGSTEIKGYNGYLGYRAEFKHALPFATDELLDWKIFIDTKERKIHPRVTQQVSLYEDWVSFRIANLLTRNLNGNIIQYQTKWAYPYPYTGIDIVHTALFSNGWDSWPVNHANQVRYNY</sequence>
<accession>A0A1Y3PE06</accession>
<proteinExistence type="predicted"/>
<name>A0A1Y3PE06_9BACI</name>
<protein>
    <submittedName>
        <fullName evidence="2">Uncharacterized protein</fullName>
    </submittedName>
</protein>
<feature type="chain" id="PRO_5038807039" evidence="1">
    <location>
        <begin position="21"/>
        <end position="368"/>
    </location>
</feature>
<reference evidence="3" key="1">
    <citation type="submission" date="2016-06" db="EMBL/GenBank/DDBJ databases">
        <authorList>
            <person name="Nascimento L."/>
            <person name="Pereira R.V."/>
            <person name="Martins L.F."/>
            <person name="Quaggio R.B."/>
            <person name="Silva A.M."/>
            <person name="Setubal J.C."/>
        </authorList>
    </citation>
    <scope>NUCLEOTIDE SEQUENCE [LARGE SCALE GENOMIC DNA]</scope>
</reference>
<feature type="signal peptide" evidence="1">
    <location>
        <begin position="1"/>
        <end position="20"/>
    </location>
</feature>
<dbReference type="PROSITE" id="PS51257">
    <property type="entry name" value="PROKAR_LIPOPROTEIN"/>
    <property type="match status" value="1"/>
</dbReference>
<keyword evidence="1" id="KW-0732">Signal</keyword>
<organism evidence="2 3">
    <name type="scientific">Bacillus thermozeamaize</name>
    <dbReference type="NCBI Taxonomy" id="230954"/>
    <lineage>
        <taxon>Bacteria</taxon>
        <taxon>Bacillati</taxon>
        <taxon>Bacillota</taxon>
        <taxon>Bacilli</taxon>
        <taxon>Bacillales</taxon>
        <taxon>Bacillaceae</taxon>
        <taxon>Bacillus</taxon>
    </lineage>
</organism>
<gene>
    <name evidence="2" type="ORF">BAA01_04680</name>
</gene>
<comment type="caution">
    <text evidence="2">The sequence shown here is derived from an EMBL/GenBank/DDBJ whole genome shotgun (WGS) entry which is preliminary data.</text>
</comment>
<evidence type="ECO:0000313" key="2">
    <source>
        <dbReference type="EMBL" id="OUM84336.1"/>
    </source>
</evidence>
<evidence type="ECO:0000256" key="1">
    <source>
        <dbReference type="SAM" id="SignalP"/>
    </source>
</evidence>
<dbReference type="AlphaFoldDB" id="A0A1Y3PE06"/>
<evidence type="ECO:0000313" key="3">
    <source>
        <dbReference type="Proteomes" id="UP000196475"/>
    </source>
</evidence>
<dbReference type="EMBL" id="LZRT01000134">
    <property type="protein sequence ID" value="OUM84336.1"/>
    <property type="molecule type" value="Genomic_DNA"/>
</dbReference>